<organism evidence="1 2">
    <name type="scientific">Hydrocarboniphaga effusa AP103</name>
    <dbReference type="NCBI Taxonomy" id="1172194"/>
    <lineage>
        <taxon>Bacteria</taxon>
        <taxon>Pseudomonadati</taxon>
        <taxon>Pseudomonadota</taxon>
        <taxon>Gammaproteobacteria</taxon>
        <taxon>Nevskiales</taxon>
        <taxon>Nevskiaceae</taxon>
        <taxon>Hydrocarboniphaga</taxon>
    </lineage>
</organism>
<comment type="caution">
    <text evidence="1">The sequence shown here is derived from an EMBL/GenBank/DDBJ whole genome shotgun (WGS) entry which is preliminary data.</text>
</comment>
<dbReference type="AlphaFoldDB" id="I8I4G9"/>
<name>I8I4G9_9GAMM</name>
<keyword evidence="2" id="KW-1185">Reference proteome</keyword>
<evidence type="ECO:0000313" key="1">
    <source>
        <dbReference type="EMBL" id="EIT71111.1"/>
    </source>
</evidence>
<dbReference type="EMBL" id="AKGD01000001">
    <property type="protein sequence ID" value="EIT71111.1"/>
    <property type="molecule type" value="Genomic_DNA"/>
</dbReference>
<accession>I8I4G9</accession>
<evidence type="ECO:0000313" key="2">
    <source>
        <dbReference type="Proteomes" id="UP000003704"/>
    </source>
</evidence>
<proteinExistence type="predicted"/>
<reference evidence="1 2" key="1">
    <citation type="journal article" date="2012" name="J. Bacteriol.">
        <title>Genome Sequence of n-Alkane-Degrading Hydrocarboniphaga effusa Strain AP103T (ATCC BAA-332T).</title>
        <authorList>
            <person name="Chang H.K."/>
            <person name="Zylstra G.J."/>
            <person name="Chae J.C."/>
        </authorList>
    </citation>
    <scope>NUCLEOTIDE SEQUENCE [LARGE SCALE GENOMIC DNA]</scope>
    <source>
        <strain evidence="1 2">AP103</strain>
    </source>
</reference>
<dbReference type="Proteomes" id="UP000003704">
    <property type="component" value="Unassembled WGS sequence"/>
</dbReference>
<gene>
    <name evidence="1" type="ORF">WQQ_12480</name>
</gene>
<protein>
    <submittedName>
        <fullName evidence="1">Uncharacterized protein</fullName>
    </submittedName>
</protein>
<dbReference type="STRING" id="1172194.WQQ_12480"/>
<sequence length="40" mass="4031">MPTRGLTATIGGGSAGGVTGSGWLAQALNSKAASRMKRRR</sequence>